<keyword evidence="15" id="KW-1185">Reference proteome</keyword>
<name>A0A3M0IKE9_9ACTN</name>
<feature type="domain" description="Enoyl reductase (ER)" evidence="13">
    <location>
        <begin position="10"/>
        <end position="339"/>
    </location>
</feature>
<keyword evidence="4" id="KW-0560">Oxidoreductase</keyword>
<evidence type="ECO:0000256" key="9">
    <source>
        <dbReference type="ARBA" id="ARBA00039387"/>
    </source>
</evidence>
<dbReference type="PROSITE" id="PS00059">
    <property type="entry name" value="ADH_ZINC"/>
    <property type="match status" value="1"/>
</dbReference>
<dbReference type="Pfam" id="PF00107">
    <property type="entry name" value="ADH_zinc_N"/>
    <property type="match status" value="1"/>
</dbReference>
<dbReference type="Pfam" id="PF08240">
    <property type="entry name" value="ADH_N"/>
    <property type="match status" value="1"/>
</dbReference>
<evidence type="ECO:0000256" key="5">
    <source>
        <dbReference type="ARBA" id="ARBA00037678"/>
    </source>
</evidence>
<comment type="catalytic activity">
    <reaction evidence="11">
        <text>2-deoxy-scyllo-inosamine + NADP(+) = 3-amino-2,3-dideoxy-scyllo-inosose + NADPH + H(+)</text>
        <dbReference type="Rhea" id="RHEA:33879"/>
        <dbReference type="ChEBI" id="CHEBI:15378"/>
        <dbReference type="ChEBI" id="CHEBI:57783"/>
        <dbReference type="ChEBI" id="CHEBI:58349"/>
        <dbReference type="ChEBI" id="CHEBI:65002"/>
        <dbReference type="ChEBI" id="CHEBI:65003"/>
        <dbReference type="EC" id="1.1.1.329"/>
    </reaction>
</comment>
<sequence>MKAVQVVGYGKPLRMAEVAAPEVTGPHDVIVRIGGAGVCRTDLHILEGQWAEKSGVTLPYTIGHENAGWVHAVGSAVTNVAEGDKVIVHPLITCGLCRPCRSGDDVHCEQSAFPGIDTAGGYAEYLRTSARSVVRIGDSLEPADVAALADAGLTAYHAAAKAARKLRPGDRCVVIGAGGLGHIGIQVLKAMTAAELIVVDRNPDAVQLALAIGADHGVVAGGQHVEEVLESTGGQGAETVIDFVGEGGATRDGVAMLRRAGDYHVVGYGENIDIPTIDIISTEINFIGNLVGSYNDLCELMVLAAQGRVRLHTTKYPLDRFQDALDDLADGRIRGRAILIP</sequence>
<evidence type="ECO:0000256" key="4">
    <source>
        <dbReference type="ARBA" id="ARBA00023002"/>
    </source>
</evidence>
<accession>A0A3M0IKE9</accession>
<dbReference type="InterPro" id="IPR050129">
    <property type="entry name" value="Zn_alcohol_dh"/>
</dbReference>
<dbReference type="Gene3D" id="3.90.180.10">
    <property type="entry name" value="Medium-chain alcohol dehydrogenases, catalytic domain"/>
    <property type="match status" value="1"/>
</dbReference>
<dbReference type="InterPro" id="IPR020843">
    <property type="entry name" value="ER"/>
</dbReference>
<dbReference type="EMBL" id="PENI01000022">
    <property type="protein sequence ID" value="RMB82476.1"/>
    <property type="molecule type" value="Genomic_DNA"/>
</dbReference>
<dbReference type="Gene3D" id="3.40.50.720">
    <property type="entry name" value="NAD(P)-binding Rossmann-like Domain"/>
    <property type="match status" value="1"/>
</dbReference>
<comment type="caution">
    <text evidence="14">The sequence shown here is derived from an EMBL/GenBank/DDBJ whole genome shotgun (WGS) entry which is preliminary data.</text>
</comment>
<protein>
    <recommendedName>
        <fullName evidence="9">2-deoxy-scyllo-inosamine dehydrogenase</fullName>
        <ecNumber evidence="8">1.1.1.329</ecNumber>
    </recommendedName>
</protein>
<dbReference type="InterPro" id="IPR011032">
    <property type="entry name" value="GroES-like_sf"/>
</dbReference>
<dbReference type="EC" id="1.1.1.329" evidence="8"/>
<dbReference type="SMART" id="SM00829">
    <property type="entry name" value="PKS_ER"/>
    <property type="match status" value="1"/>
</dbReference>
<evidence type="ECO:0000256" key="8">
    <source>
        <dbReference type="ARBA" id="ARBA00039102"/>
    </source>
</evidence>
<gene>
    <name evidence="14" type="ORF">CTZ28_28915</name>
</gene>
<keyword evidence="3 12" id="KW-0862">Zinc</keyword>
<evidence type="ECO:0000259" key="13">
    <source>
        <dbReference type="SMART" id="SM00829"/>
    </source>
</evidence>
<evidence type="ECO:0000256" key="7">
    <source>
        <dbReference type="ARBA" id="ARBA00038004"/>
    </source>
</evidence>
<evidence type="ECO:0000256" key="6">
    <source>
        <dbReference type="ARBA" id="ARBA00037908"/>
    </source>
</evidence>
<evidence type="ECO:0000256" key="2">
    <source>
        <dbReference type="ARBA" id="ARBA00022723"/>
    </source>
</evidence>
<evidence type="ECO:0000256" key="1">
    <source>
        <dbReference type="ARBA" id="ARBA00001947"/>
    </source>
</evidence>
<dbReference type="InterPro" id="IPR036291">
    <property type="entry name" value="NAD(P)-bd_dom_sf"/>
</dbReference>
<evidence type="ECO:0000256" key="12">
    <source>
        <dbReference type="RuleBase" id="RU361277"/>
    </source>
</evidence>
<dbReference type="InterPro" id="IPR013149">
    <property type="entry name" value="ADH-like_C"/>
</dbReference>
<proteinExistence type="inferred from homology"/>
<dbReference type="AlphaFoldDB" id="A0A3M0IKE9"/>
<dbReference type="GO" id="GO:0016491">
    <property type="term" value="F:oxidoreductase activity"/>
    <property type="evidence" value="ECO:0007669"/>
    <property type="project" value="UniProtKB-KW"/>
</dbReference>
<dbReference type="RefSeq" id="WP_121892695.1">
    <property type="nucleotide sequence ID" value="NZ_PENI01000022.1"/>
</dbReference>
<evidence type="ECO:0000256" key="11">
    <source>
        <dbReference type="ARBA" id="ARBA00049085"/>
    </source>
</evidence>
<dbReference type="SUPFAM" id="SSF51735">
    <property type="entry name" value="NAD(P)-binding Rossmann-fold domains"/>
    <property type="match status" value="1"/>
</dbReference>
<comment type="similarity">
    <text evidence="7">Belongs to the zinc-containing alcohol dehydrogenase family. DOIA dehydrogenase subfamily.</text>
</comment>
<evidence type="ECO:0000256" key="10">
    <source>
        <dbReference type="ARBA" id="ARBA00048685"/>
    </source>
</evidence>
<dbReference type="Proteomes" id="UP000270471">
    <property type="component" value="Unassembled WGS sequence"/>
</dbReference>
<comment type="function">
    <text evidence="5">Catalyzes the oxidation of 2-deoxy-scyllo-inosamine (DOIA) with NAD(+) or NADP(+), forming 3-amino-2,3-dideoxy-scyllo-inosose (amino-DOI).</text>
</comment>
<dbReference type="PANTHER" id="PTHR43401:SF5">
    <property type="entry name" value="ALCOHOL DEHYDROGENASE-RELATED"/>
    <property type="match status" value="1"/>
</dbReference>
<organism evidence="14 15">
    <name type="scientific">Streptomyces shenzhenensis</name>
    <dbReference type="NCBI Taxonomy" id="943815"/>
    <lineage>
        <taxon>Bacteria</taxon>
        <taxon>Bacillati</taxon>
        <taxon>Actinomycetota</taxon>
        <taxon>Actinomycetes</taxon>
        <taxon>Kitasatosporales</taxon>
        <taxon>Streptomycetaceae</taxon>
        <taxon>Streptomyces</taxon>
    </lineage>
</organism>
<evidence type="ECO:0000313" key="14">
    <source>
        <dbReference type="EMBL" id="RMB82476.1"/>
    </source>
</evidence>
<dbReference type="OrthoDB" id="334894at2"/>
<evidence type="ECO:0000313" key="15">
    <source>
        <dbReference type="Proteomes" id="UP000270471"/>
    </source>
</evidence>
<reference evidence="14 15" key="1">
    <citation type="submission" date="2017-11" db="EMBL/GenBank/DDBJ databases">
        <title>Draft genome of actinobacteria isolated from guarana (Paullinia cupana (Mart.) Ducke.</title>
        <authorList>
            <person name="Siqueira K.A."/>
            <person name="Liotti R.G."/>
            <person name="Mendes T.A.O."/>
            <person name="Soares M.A."/>
        </authorList>
    </citation>
    <scope>NUCLEOTIDE SEQUENCE [LARGE SCALE GENOMIC DNA]</scope>
    <source>
        <strain evidence="14 15">193</strain>
    </source>
</reference>
<comment type="cofactor">
    <cofactor evidence="1 12">
        <name>Zn(2+)</name>
        <dbReference type="ChEBI" id="CHEBI:29105"/>
    </cofactor>
</comment>
<comment type="pathway">
    <text evidence="6">Metabolic intermediate biosynthesis; 2-deoxystreptamine biosynthesis; 2-deoxystreptamine from D-glucose 6-phosphate: step 3/4.</text>
</comment>
<comment type="catalytic activity">
    <reaction evidence="10">
        <text>2-deoxy-scyllo-inosamine + NAD(+) = 3-amino-2,3-dideoxy-scyllo-inosose + NADH + H(+)</text>
        <dbReference type="Rhea" id="RHEA:33883"/>
        <dbReference type="ChEBI" id="CHEBI:15378"/>
        <dbReference type="ChEBI" id="CHEBI:57540"/>
        <dbReference type="ChEBI" id="CHEBI:57945"/>
        <dbReference type="ChEBI" id="CHEBI:65002"/>
        <dbReference type="ChEBI" id="CHEBI:65003"/>
        <dbReference type="EC" id="1.1.1.329"/>
    </reaction>
</comment>
<keyword evidence="2 12" id="KW-0479">Metal-binding</keyword>
<dbReference type="SUPFAM" id="SSF50129">
    <property type="entry name" value="GroES-like"/>
    <property type="match status" value="1"/>
</dbReference>
<evidence type="ECO:0000256" key="3">
    <source>
        <dbReference type="ARBA" id="ARBA00022833"/>
    </source>
</evidence>
<dbReference type="InterPro" id="IPR002328">
    <property type="entry name" value="ADH_Zn_CS"/>
</dbReference>
<dbReference type="GO" id="GO:0008270">
    <property type="term" value="F:zinc ion binding"/>
    <property type="evidence" value="ECO:0007669"/>
    <property type="project" value="InterPro"/>
</dbReference>
<dbReference type="CDD" id="cd05284">
    <property type="entry name" value="arabinose_DH_like"/>
    <property type="match status" value="1"/>
</dbReference>
<dbReference type="InterPro" id="IPR013154">
    <property type="entry name" value="ADH-like_N"/>
</dbReference>
<dbReference type="PANTHER" id="PTHR43401">
    <property type="entry name" value="L-THREONINE 3-DEHYDROGENASE"/>
    <property type="match status" value="1"/>
</dbReference>